<evidence type="ECO:0000313" key="3">
    <source>
        <dbReference type="EMBL" id="EYC52176.1"/>
    </source>
</evidence>
<name>A0A016XK10_9BURK</name>
<dbReference type="RefSeq" id="WP_035611823.1">
    <property type="nucleotide sequence ID" value="NZ_JEMG01000001.1"/>
</dbReference>
<organism evidence="3 4">
    <name type="scientific">Hylemonella gracilis str. Niagara R</name>
    <dbReference type="NCBI Taxonomy" id="1458275"/>
    <lineage>
        <taxon>Bacteria</taxon>
        <taxon>Pseudomonadati</taxon>
        <taxon>Pseudomonadota</taxon>
        <taxon>Betaproteobacteria</taxon>
        <taxon>Burkholderiales</taxon>
        <taxon>Comamonadaceae</taxon>
        <taxon>Hylemonella</taxon>
    </lineage>
</organism>
<evidence type="ECO:0000313" key="4">
    <source>
        <dbReference type="Proteomes" id="UP000023268"/>
    </source>
</evidence>
<dbReference type="AlphaFoldDB" id="A0A016XK10"/>
<keyword evidence="2" id="KW-0732">Signal</keyword>
<evidence type="ECO:0000256" key="2">
    <source>
        <dbReference type="SAM" id="SignalP"/>
    </source>
</evidence>
<reference evidence="3 4" key="1">
    <citation type="submission" date="2014-02" db="EMBL/GenBank/DDBJ databases">
        <title>Draft Genome of Hylemonella gracilis isolated from the Niagara River.</title>
        <authorList>
            <person name="Pawlowski D.R."/>
            <person name="Koudelka G.B."/>
        </authorList>
    </citation>
    <scope>NUCLEOTIDE SEQUENCE [LARGE SCALE GENOMIC DNA]</scope>
    <source>
        <strain evidence="3 4">Niagara R</strain>
    </source>
</reference>
<dbReference type="STRING" id="1458275.AZ34_14700"/>
<evidence type="ECO:0000256" key="1">
    <source>
        <dbReference type="SAM" id="MobiDB-lite"/>
    </source>
</evidence>
<proteinExistence type="predicted"/>
<gene>
    <name evidence="3" type="ORF">AZ34_14700</name>
</gene>
<dbReference type="OrthoDB" id="7032527at2"/>
<feature type="compositionally biased region" description="Low complexity" evidence="1">
    <location>
        <begin position="33"/>
        <end position="48"/>
    </location>
</feature>
<protein>
    <submittedName>
        <fullName evidence="3">Uncharacterized protein</fullName>
    </submittedName>
</protein>
<dbReference type="eggNOG" id="ENOG5031ZIP">
    <property type="taxonomic scope" value="Bacteria"/>
</dbReference>
<comment type="caution">
    <text evidence="3">The sequence shown here is derived from an EMBL/GenBank/DDBJ whole genome shotgun (WGS) entry which is preliminary data.</text>
</comment>
<dbReference type="EMBL" id="JEMG01000001">
    <property type="protein sequence ID" value="EYC52176.1"/>
    <property type="molecule type" value="Genomic_DNA"/>
</dbReference>
<feature type="signal peptide" evidence="2">
    <location>
        <begin position="1"/>
        <end position="22"/>
    </location>
</feature>
<dbReference type="Proteomes" id="UP000023268">
    <property type="component" value="Unassembled WGS sequence"/>
</dbReference>
<feature type="chain" id="PRO_5001491878" evidence="2">
    <location>
        <begin position="23"/>
        <end position="178"/>
    </location>
</feature>
<feature type="region of interest" description="Disordered" evidence="1">
    <location>
        <begin position="24"/>
        <end position="55"/>
    </location>
</feature>
<accession>A0A016XK10</accession>
<sequence length="178" mass="19017">MKVLQSLPVTLLIAMASLAASAQTAAEHEQHHPGGAAPATASPAPRTAEQQMSAMDTQLQRMRDMSHKLAAAKTPQERQALMIEHQKTMQESMRMMSQMQGLSMGGMGGIGMMMGGGAGMPSSASNAPPVAPDANAASAAPAMRPQMMAGMMQRHTMMEKRMEMMQMMMDRMPASSPR</sequence>